<dbReference type="PANTHER" id="PTHR37813">
    <property type="entry name" value="FELS-2 PROPHAGE PROTEIN"/>
    <property type="match status" value="1"/>
</dbReference>
<feature type="coiled-coil region" evidence="2">
    <location>
        <begin position="867"/>
        <end position="909"/>
    </location>
</feature>
<dbReference type="Proteomes" id="UP000644548">
    <property type="component" value="Unassembled WGS sequence"/>
</dbReference>
<comment type="caution">
    <text evidence="4">The sequence shown here is derived from an EMBL/GenBank/DDBJ whole genome shotgun (WGS) entry which is preliminary data.</text>
</comment>
<dbReference type="RefSeq" id="WP_189071947.1">
    <property type="nucleotide sequence ID" value="NZ_BMQN01000001.1"/>
</dbReference>
<accession>A0ABQ2S250</accession>
<gene>
    <name evidence="4" type="ORF">GCM10008960_09470</name>
</gene>
<dbReference type="InterPro" id="IPR010090">
    <property type="entry name" value="Phage_tape_meas"/>
</dbReference>
<keyword evidence="2" id="KW-0175">Coiled coil</keyword>
<evidence type="ECO:0000256" key="1">
    <source>
        <dbReference type="ARBA" id="ARBA00022612"/>
    </source>
</evidence>
<feature type="coiled-coil region" evidence="2">
    <location>
        <begin position="706"/>
        <end position="773"/>
    </location>
</feature>
<dbReference type="PANTHER" id="PTHR37813:SF1">
    <property type="entry name" value="FELS-2 PROPHAGE PROTEIN"/>
    <property type="match status" value="1"/>
</dbReference>
<sequence>MTRFEATATFDSKPFESGVDKALKSLTRLTDFAKKEGTLKITAALSAGSVQQIRRDLASISTGGLGAGAGINIKVSADQASVDAMARNLRRTLSQVVSVDSTALNTVNGHLTDRIRELNALITQLRALGGGRGPGGTGAGGAGGVSAQTRQMLEQLRALNAEYVRGEIDAGEYQTRLVALQTQLRAAASTAAAGSAEFRALDGAITRTVTGLRSINSSSILKLRADLAGARAEFDAASAAATNAFTRNAAIDAFRGKLVATRTELERLRASGTLTTQQLSVVNNQIGQINRTMNTIGGGVNTAGLSGNIKNALGNISQFIPGVNQLSGAVAGLPPAFAAAAAGAIALGAAFAASFRTAADFQQKIADIKAITGVTGPELYNLSRIARTAGRDLGVGATEAADGVLALARAGLTTQQILDGGLTAALNLAGAAGIQVGEAANLMASAMTAFALSGAQANIVADSFANFANATVLGASDLSLAIAAVGPTARTAGIDLQEFGAIMATLAQGGFRQMSDAGTSLKTLLISLSAPSAEAGAQLKALGVNIADSEGNLRPVVDVMEDLKKAVDSLDPTAKSAAFKAIFGQDAIRAADILTRDIDKLKEMREEFEQTGTAANTAKTRLESFKGETAKLSASAQEAKIALGEQLLPAATDLVKGLNALISNTDAVVGFFKGMTNAALTAFPALRALQLQLKGLQLFGESQSSAQDLSGQASELIQSASKLEQARGRVMLAANQYAAEAAGGNQDLASEARERLKKAREDYQKALAEDAKTNGSLSKGAQANAQAVQAQTAAVQQFRRALEERQLSFQVEGLTESEGRLKRTRAEFARLRQELEAAFPGNLNNTKFIEQANALEDQRKLEVNALKAKVEEEAARKQAQAARDNAELIADAQARVSEASRNRETAALNAAQAARLAAAKGNALAELNVRRQSLAESVKLEADQAKQAGAERRAELKRTLDDALAQEGVTAEKRTALQRAYNLDLKALEAQEAADRIAREARRVEESKRLAEELARTKEELEKRATEAQARLQDALAAEELAKFDLRQARLTAATEEGTRARIEAELKGQRERAALVERQQAQSQAREEAALKERYSKELAAEGLSAADRLQIQRLYEQDLGTIRAKGRTEALANVATLEQAERDAVKRLQDLQDQAAQRQADQAGQQVEALRARQGLLDTAAQRLDAEREIAGALNDQLAVQRKNAADSTLSGEQRQKSAEDVLKTEGDILQSQKAQRDLLREVIQARFADELRRGADALARVNTEIGRTTSSAGKLALERQKTALLREQADLTARQASSTDALLLTEEQRRNLTEAAVKASDELTDSQRRQVELTKAATQEARSLAEALVLAYSATNVKGQDPTAGVADALRETTEAARELDQVLFKLGGTPNPEVFGVAQQAIERTTKALDNQATKVKALTDRYRESRDVMNSLSSLFGDIGAETQDLELIEISAARTRTAFAEARQEFQELLAQGAKADPAKVQAGLAELQRLQQEAARLDGERLKLFQVSGDELDALVRADTSDLTAGLNQAARSALELAPAFDAGTAALKAQSEEAKRAADTLSDTVGKQLRASFSELPAVATDAMGAAIDAMQARLLRAEFKVAPQIELKRSVESAGNVTNNISISINGNKVTGGNSGFTEADARELCRITENIRRRNGN</sequence>
<name>A0ABQ2S250_9DEIO</name>
<dbReference type="Pfam" id="PF10145">
    <property type="entry name" value="PhageMin_Tail"/>
    <property type="match status" value="1"/>
</dbReference>
<evidence type="ECO:0000313" key="5">
    <source>
        <dbReference type="Proteomes" id="UP000644548"/>
    </source>
</evidence>
<feature type="coiled-coil region" evidence="2">
    <location>
        <begin position="1136"/>
        <end position="1175"/>
    </location>
</feature>
<evidence type="ECO:0000313" key="4">
    <source>
        <dbReference type="EMBL" id="GGR84540.1"/>
    </source>
</evidence>
<keyword evidence="1" id="KW-1188">Viral release from host cell</keyword>
<reference evidence="5" key="1">
    <citation type="journal article" date="2019" name="Int. J. Syst. Evol. Microbiol.">
        <title>The Global Catalogue of Microorganisms (GCM) 10K type strain sequencing project: providing services to taxonomists for standard genome sequencing and annotation.</title>
        <authorList>
            <consortium name="The Broad Institute Genomics Platform"/>
            <consortium name="The Broad Institute Genome Sequencing Center for Infectious Disease"/>
            <person name="Wu L."/>
            <person name="Ma J."/>
        </authorList>
    </citation>
    <scope>NUCLEOTIDE SEQUENCE [LARGE SCALE GENOMIC DNA]</scope>
    <source>
        <strain evidence="5">JCM 31405</strain>
    </source>
</reference>
<keyword evidence="5" id="KW-1185">Reference proteome</keyword>
<proteinExistence type="predicted"/>
<evidence type="ECO:0000256" key="2">
    <source>
        <dbReference type="SAM" id="Coils"/>
    </source>
</evidence>
<dbReference type="EMBL" id="BMQN01000001">
    <property type="protein sequence ID" value="GGR84540.1"/>
    <property type="molecule type" value="Genomic_DNA"/>
</dbReference>
<dbReference type="NCBIfam" id="TIGR01760">
    <property type="entry name" value="tape_meas_TP901"/>
    <property type="match status" value="1"/>
</dbReference>
<evidence type="ECO:0000259" key="3">
    <source>
        <dbReference type="Pfam" id="PF10145"/>
    </source>
</evidence>
<feature type="domain" description="Phage tail tape measure protein" evidence="3">
    <location>
        <begin position="386"/>
        <end position="584"/>
    </location>
</feature>
<feature type="coiled-coil region" evidence="2">
    <location>
        <begin position="987"/>
        <end position="1099"/>
    </location>
</feature>
<protein>
    <recommendedName>
        <fullName evidence="3">Phage tail tape measure protein domain-containing protein</fullName>
    </recommendedName>
</protein>
<organism evidence="4 5">
    <name type="scientific">Deinococcus sedimenti</name>
    <dbReference type="NCBI Taxonomy" id="1867090"/>
    <lineage>
        <taxon>Bacteria</taxon>
        <taxon>Thermotogati</taxon>
        <taxon>Deinococcota</taxon>
        <taxon>Deinococci</taxon>
        <taxon>Deinococcales</taxon>
        <taxon>Deinococcaceae</taxon>
        <taxon>Deinococcus</taxon>
    </lineage>
</organism>